<evidence type="ECO:0000313" key="2">
    <source>
        <dbReference type="Proteomes" id="UP000032135"/>
    </source>
</evidence>
<dbReference type="EMBL" id="KP211958">
    <property type="protein sequence ID" value="AJK27621.1"/>
    <property type="molecule type" value="Genomic_DNA"/>
</dbReference>
<dbReference type="KEGG" id="vg:26516774"/>
<dbReference type="RefSeq" id="YP_009188282.1">
    <property type="nucleotide sequence ID" value="NC_028663.1"/>
</dbReference>
<dbReference type="OrthoDB" id="25662at10239"/>
<reference evidence="1 2" key="1">
    <citation type="submission" date="2014-11" db="EMBL/GenBank/DDBJ databases">
        <authorList>
            <person name="Fedida A."/>
            <person name="Lindell D."/>
        </authorList>
    </citation>
    <scope>NUCLEOTIDE SEQUENCE [LARGE SCALE GENOMIC DNA]</scope>
</reference>
<organism evidence="1 2">
    <name type="scientific">Cyanophage P-TIM40</name>
    <dbReference type="NCBI Taxonomy" id="1589733"/>
    <lineage>
        <taxon>Viruses</taxon>
        <taxon>Duplodnaviria</taxon>
        <taxon>Heunggongvirae</taxon>
        <taxon>Uroviricota</taxon>
        <taxon>Caudoviricetes</taxon>
        <taxon>Pantevenvirales</taxon>
        <taxon>Kyanoviridae</taxon>
        <taxon>Libanvirus</taxon>
        <taxon>Libanvirus ptim40</taxon>
    </lineage>
</organism>
<sequence>MYQPDFDTQDEKWNRGLDLFIESLHEPDPKLRGCAHNQKCFNELMWIRQYMIDYCRTLRR</sequence>
<keyword evidence="2" id="KW-1185">Reference proteome</keyword>
<protein>
    <submittedName>
        <fullName evidence="1">Uncharacterized protein</fullName>
    </submittedName>
</protein>
<proteinExistence type="predicted"/>
<accession>A0A0C5AB64</accession>
<dbReference type="Proteomes" id="UP000032135">
    <property type="component" value="Segment"/>
</dbReference>
<evidence type="ECO:0000313" key="1">
    <source>
        <dbReference type="EMBL" id="AJK27621.1"/>
    </source>
</evidence>
<name>A0A0C5AB64_9CAUD</name>
<dbReference type="GeneID" id="26516774"/>
<gene>
    <name evidence="1" type="ORF">PTIM40_209</name>
</gene>